<dbReference type="EMBL" id="CAXAMM010044095">
    <property type="protein sequence ID" value="CAK9113057.1"/>
    <property type="molecule type" value="Genomic_DNA"/>
</dbReference>
<feature type="region of interest" description="Disordered" evidence="1">
    <location>
        <begin position="136"/>
        <end position="189"/>
    </location>
</feature>
<gene>
    <name evidence="2" type="ORF">SCF082_LOCUS52413</name>
    <name evidence="3" type="ORF">SCF082_LOCUS52449</name>
</gene>
<dbReference type="EMBL" id="CAXAMM010044106">
    <property type="protein sequence ID" value="CAK9113138.1"/>
    <property type="molecule type" value="Genomic_DNA"/>
</dbReference>
<evidence type="ECO:0000313" key="4">
    <source>
        <dbReference type="Proteomes" id="UP001642464"/>
    </source>
</evidence>
<dbReference type="Proteomes" id="UP001642464">
    <property type="component" value="Unassembled WGS sequence"/>
</dbReference>
<keyword evidence="4" id="KW-1185">Reference proteome</keyword>
<feature type="region of interest" description="Disordered" evidence="1">
    <location>
        <begin position="86"/>
        <end position="118"/>
    </location>
</feature>
<sequence length="259" mass="29019">EKKSREESMAQDFMERIYRGLVFAGGHVEASSVASAEWDYLQYLEAVNRRHEGLRLRQRWKDQERIRGERGGNLERSRLPHLTADQRAMVEGRGPTTTGAAPREGEEDLSGENLSGDTVSIRLDNGEVVTIPVEYVETTTAGPDVGSSRDAPMNPEPEPVPAAEGEESDESMAESSDQGGPPMIHTGDWEPDRVEIPAAQFQVYNKAVTRADPVTREELLKIEALWYHAVRVKDPELENHMYRAMEDAFPYMDPANPLN</sequence>
<accession>A0ABP0SL79</accession>
<name>A0ABP0SL79_9DINO</name>
<reference evidence="3 4" key="1">
    <citation type="submission" date="2024-02" db="EMBL/GenBank/DDBJ databases">
        <authorList>
            <person name="Chen Y."/>
            <person name="Shah S."/>
            <person name="Dougan E. K."/>
            <person name="Thang M."/>
            <person name="Chan C."/>
        </authorList>
    </citation>
    <scope>NUCLEOTIDE SEQUENCE [LARGE SCALE GENOMIC DNA]</scope>
</reference>
<evidence type="ECO:0000313" key="3">
    <source>
        <dbReference type="EMBL" id="CAK9113138.1"/>
    </source>
</evidence>
<protein>
    <submittedName>
        <fullName evidence="3">Uncharacterized protein</fullName>
    </submittedName>
</protein>
<feature type="non-terminal residue" evidence="3">
    <location>
        <position position="1"/>
    </location>
</feature>
<comment type="caution">
    <text evidence="3">The sequence shown here is derived from an EMBL/GenBank/DDBJ whole genome shotgun (WGS) entry which is preliminary data.</text>
</comment>
<proteinExistence type="predicted"/>
<organism evidence="3 4">
    <name type="scientific">Durusdinium trenchii</name>
    <dbReference type="NCBI Taxonomy" id="1381693"/>
    <lineage>
        <taxon>Eukaryota</taxon>
        <taxon>Sar</taxon>
        <taxon>Alveolata</taxon>
        <taxon>Dinophyceae</taxon>
        <taxon>Suessiales</taxon>
        <taxon>Symbiodiniaceae</taxon>
        <taxon>Durusdinium</taxon>
    </lineage>
</organism>
<evidence type="ECO:0000256" key="1">
    <source>
        <dbReference type="SAM" id="MobiDB-lite"/>
    </source>
</evidence>
<evidence type="ECO:0000313" key="2">
    <source>
        <dbReference type="EMBL" id="CAK9113057.1"/>
    </source>
</evidence>